<reference evidence="2" key="1">
    <citation type="journal article" date="2019" name="Int. J. Syst. Evol. Microbiol.">
        <title>The Global Catalogue of Microorganisms (GCM) 10K type strain sequencing project: providing services to taxonomists for standard genome sequencing and annotation.</title>
        <authorList>
            <consortium name="The Broad Institute Genomics Platform"/>
            <consortium name="The Broad Institute Genome Sequencing Center for Infectious Disease"/>
            <person name="Wu L."/>
            <person name="Ma J."/>
        </authorList>
    </citation>
    <scope>NUCLEOTIDE SEQUENCE [LARGE SCALE GENOMIC DNA]</scope>
    <source>
        <strain evidence="2">JCM 17214</strain>
    </source>
</reference>
<organism evidence="1 2">
    <name type="scientific">Hymenobacter algoricola</name>
    <dbReference type="NCBI Taxonomy" id="486267"/>
    <lineage>
        <taxon>Bacteria</taxon>
        <taxon>Pseudomonadati</taxon>
        <taxon>Bacteroidota</taxon>
        <taxon>Cytophagia</taxon>
        <taxon>Cytophagales</taxon>
        <taxon>Hymenobacteraceae</taxon>
        <taxon>Hymenobacter</taxon>
    </lineage>
</organism>
<evidence type="ECO:0000313" key="2">
    <source>
        <dbReference type="Proteomes" id="UP001499909"/>
    </source>
</evidence>
<dbReference type="EMBL" id="BAABDH010000012">
    <property type="protein sequence ID" value="GAA3922580.1"/>
    <property type="molecule type" value="Genomic_DNA"/>
</dbReference>
<gene>
    <name evidence="1" type="ORF">GCM10022406_05890</name>
</gene>
<name>A0ABP7MGF9_9BACT</name>
<comment type="caution">
    <text evidence="1">The sequence shown here is derived from an EMBL/GenBank/DDBJ whole genome shotgun (WGS) entry which is preliminary data.</text>
</comment>
<accession>A0ABP7MGF9</accession>
<sequence>MYRSGLCSSPEQAAIMATLRYTRQPSARPSRAAFNSALRELLRDPQTAPTASGASFMLQAVILESAAGFELVLPRRGQGQRLD</sequence>
<keyword evidence="2" id="KW-1185">Reference proteome</keyword>
<proteinExistence type="predicted"/>
<evidence type="ECO:0000313" key="1">
    <source>
        <dbReference type="EMBL" id="GAA3922580.1"/>
    </source>
</evidence>
<protein>
    <submittedName>
        <fullName evidence="1">Uncharacterized protein</fullName>
    </submittedName>
</protein>
<dbReference type="Proteomes" id="UP001499909">
    <property type="component" value="Unassembled WGS sequence"/>
</dbReference>